<protein>
    <submittedName>
        <fullName evidence="1">Uncharacterized protein</fullName>
    </submittedName>
</protein>
<organism evidence="1 2">
    <name type="scientific">Helianthus annuus</name>
    <name type="common">Common sunflower</name>
    <dbReference type="NCBI Taxonomy" id="4232"/>
    <lineage>
        <taxon>Eukaryota</taxon>
        <taxon>Viridiplantae</taxon>
        <taxon>Streptophyta</taxon>
        <taxon>Embryophyta</taxon>
        <taxon>Tracheophyta</taxon>
        <taxon>Spermatophyta</taxon>
        <taxon>Magnoliopsida</taxon>
        <taxon>eudicotyledons</taxon>
        <taxon>Gunneridae</taxon>
        <taxon>Pentapetalae</taxon>
        <taxon>asterids</taxon>
        <taxon>campanulids</taxon>
        <taxon>Asterales</taxon>
        <taxon>Asteraceae</taxon>
        <taxon>Asteroideae</taxon>
        <taxon>Heliantheae alliance</taxon>
        <taxon>Heliantheae</taxon>
        <taxon>Helianthus</taxon>
    </lineage>
</organism>
<evidence type="ECO:0000313" key="2">
    <source>
        <dbReference type="Proteomes" id="UP000215914"/>
    </source>
</evidence>
<name>A0A251U161_HELAN</name>
<dbReference type="AlphaFoldDB" id="A0A251U161"/>
<reference evidence="2" key="1">
    <citation type="journal article" date="2017" name="Nature">
        <title>The sunflower genome provides insights into oil metabolism, flowering and Asterid evolution.</title>
        <authorList>
            <person name="Badouin H."/>
            <person name="Gouzy J."/>
            <person name="Grassa C.J."/>
            <person name="Murat F."/>
            <person name="Staton S.E."/>
            <person name="Cottret L."/>
            <person name="Lelandais-Briere C."/>
            <person name="Owens G.L."/>
            <person name="Carrere S."/>
            <person name="Mayjonade B."/>
            <person name="Legrand L."/>
            <person name="Gill N."/>
            <person name="Kane N.C."/>
            <person name="Bowers J.E."/>
            <person name="Hubner S."/>
            <person name="Bellec A."/>
            <person name="Berard A."/>
            <person name="Berges H."/>
            <person name="Blanchet N."/>
            <person name="Boniface M.C."/>
            <person name="Brunel D."/>
            <person name="Catrice O."/>
            <person name="Chaidir N."/>
            <person name="Claudel C."/>
            <person name="Donnadieu C."/>
            <person name="Faraut T."/>
            <person name="Fievet G."/>
            <person name="Helmstetter N."/>
            <person name="King M."/>
            <person name="Knapp S.J."/>
            <person name="Lai Z."/>
            <person name="Le Paslier M.C."/>
            <person name="Lippi Y."/>
            <person name="Lorenzon L."/>
            <person name="Mandel J.R."/>
            <person name="Marage G."/>
            <person name="Marchand G."/>
            <person name="Marquand E."/>
            <person name="Bret-Mestries E."/>
            <person name="Morien E."/>
            <person name="Nambeesan S."/>
            <person name="Nguyen T."/>
            <person name="Pegot-Espagnet P."/>
            <person name="Pouilly N."/>
            <person name="Raftis F."/>
            <person name="Sallet E."/>
            <person name="Schiex T."/>
            <person name="Thomas J."/>
            <person name="Vandecasteele C."/>
            <person name="Vares D."/>
            <person name="Vear F."/>
            <person name="Vautrin S."/>
            <person name="Crespi M."/>
            <person name="Mangin B."/>
            <person name="Burke J.M."/>
            <person name="Salse J."/>
            <person name="Munos S."/>
            <person name="Vincourt P."/>
            <person name="Rieseberg L.H."/>
            <person name="Langlade N.B."/>
        </authorList>
    </citation>
    <scope>NUCLEOTIDE SEQUENCE [LARGE SCALE GENOMIC DNA]</scope>
    <source>
        <strain evidence="2">cv. SF193</strain>
    </source>
</reference>
<accession>A0A251U161</accession>
<proteinExistence type="predicted"/>
<dbReference type="EMBL" id="CM007898">
    <property type="protein sequence ID" value="OTG16914.1"/>
    <property type="molecule type" value="Genomic_DNA"/>
</dbReference>
<dbReference type="InParanoid" id="A0A251U161"/>
<sequence length="80" mass="8968">MNPNIPLYSILNVNNGGSLQVADEASVCFNFISSSSWLKHTRHISPILNARATQSFNNNTDLDCYLFDFFNFISSIRPPA</sequence>
<keyword evidence="2" id="KW-1185">Reference proteome</keyword>
<evidence type="ECO:0000313" key="1">
    <source>
        <dbReference type="EMBL" id="OTG16914.1"/>
    </source>
</evidence>
<gene>
    <name evidence="1" type="ORF">HannXRQ_Chr09g0276571</name>
</gene>
<dbReference type="Proteomes" id="UP000215914">
    <property type="component" value="Chromosome 9"/>
</dbReference>